<sequence length="82" mass="9924">MVTVAYDASFKKTIKKIRDRTTKNRVKQQIIRIINDPAIGKPMRYGRKQTREVYIPPFRLSYCYDQQRDLLVFLDLYHKDEQ</sequence>
<dbReference type="SUPFAM" id="SSF143011">
    <property type="entry name" value="RelE-like"/>
    <property type="match status" value="1"/>
</dbReference>
<keyword evidence="3" id="KW-1185">Reference proteome</keyword>
<evidence type="ECO:0000256" key="1">
    <source>
        <dbReference type="ARBA" id="ARBA00022649"/>
    </source>
</evidence>
<keyword evidence="1" id="KW-1277">Toxin-antitoxin system</keyword>
<evidence type="ECO:0000313" key="2">
    <source>
        <dbReference type="EMBL" id="NVO65968.1"/>
    </source>
</evidence>
<protein>
    <submittedName>
        <fullName evidence="2">Type II toxin-antitoxin system RelE/ParE family toxin</fullName>
    </submittedName>
</protein>
<accession>A0A7K4HM55</accession>
<dbReference type="RefSeq" id="WP_176787514.1">
    <property type="nucleotide sequence ID" value="NZ_JABXWR010000001.1"/>
</dbReference>
<comment type="caution">
    <text evidence="2">The sequence shown here is derived from an EMBL/GenBank/DDBJ whole genome shotgun (WGS) entry which is preliminary data.</text>
</comment>
<organism evidence="2 3">
    <name type="scientific">Methanofollis tationis</name>
    <dbReference type="NCBI Taxonomy" id="81417"/>
    <lineage>
        <taxon>Archaea</taxon>
        <taxon>Methanobacteriati</taxon>
        <taxon>Methanobacteriota</taxon>
        <taxon>Stenosarchaea group</taxon>
        <taxon>Methanomicrobia</taxon>
        <taxon>Methanomicrobiales</taxon>
        <taxon>Methanomicrobiaceae</taxon>
        <taxon>Methanofollis</taxon>
    </lineage>
</organism>
<evidence type="ECO:0000313" key="3">
    <source>
        <dbReference type="Proteomes" id="UP000570823"/>
    </source>
</evidence>
<dbReference type="Pfam" id="PF05016">
    <property type="entry name" value="ParE_toxin"/>
    <property type="match status" value="1"/>
</dbReference>
<dbReference type="Proteomes" id="UP000570823">
    <property type="component" value="Unassembled WGS sequence"/>
</dbReference>
<name>A0A7K4HM55_9EURY</name>
<dbReference type="Gene3D" id="3.30.2310.20">
    <property type="entry name" value="RelE-like"/>
    <property type="match status" value="1"/>
</dbReference>
<reference evidence="2 3" key="1">
    <citation type="submission" date="2020-06" db="EMBL/GenBank/DDBJ databases">
        <title>Methanofollis fontis sp. nov., a methanogen isolated from marine sediments near a cold seep at Four-Way Closure Ridge offshore southwestern Taiwan.</title>
        <authorList>
            <person name="Chen S.-C."/>
            <person name="Teng N.-H."/>
            <person name="Lin Y.-S."/>
            <person name="Lai M.-C."/>
            <person name="Chen H.-H."/>
            <person name="Wang C.-C."/>
        </authorList>
    </citation>
    <scope>NUCLEOTIDE SEQUENCE [LARGE SCALE GENOMIC DNA]</scope>
    <source>
        <strain evidence="2 3">DSM 2702</strain>
    </source>
</reference>
<proteinExistence type="predicted"/>
<dbReference type="AlphaFoldDB" id="A0A7K4HM55"/>
<gene>
    <name evidence="2" type="ORF">HWN36_01215</name>
</gene>
<dbReference type="EMBL" id="JABXWR010000001">
    <property type="protein sequence ID" value="NVO65968.1"/>
    <property type="molecule type" value="Genomic_DNA"/>
</dbReference>
<dbReference type="InterPro" id="IPR035093">
    <property type="entry name" value="RelE/ParE_toxin_dom_sf"/>
</dbReference>
<dbReference type="OrthoDB" id="111133at2157"/>
<dbReference type="InterPro" id="IPR007712">
    <property type="entry name" value="RelE/ParE_toxin"/>
</dbReference>